<dbReference type="InterPro" id="IPR045865">
    <property type="entry name" value="ACT-like_dom_sf"/>
</dbReference>
<dbReference type="InterPro" id="IPR027795">
    <property type="entry name" value="CASTOR_ACT_dom"/>
</dbReference>
<dbReference type="Pfam" id="PF21631">
    <property type="entry name" value="A9CJY8-like_N"/>
    <property type="match status" value="1"/>
</dbReference>
<evidence type="ECO:0000313" key="3">
    <source>
        <dbReference type="EMBL" id="PIS39788.1"/>
    </source>
</evidence>
<dbReference type="InterPro" id="IPR016540">
    <property type="entry name" value="UCP008459"/>
</dbReference>
<feature type="domain" description="A9CJY8-like N-terminal" evidence="2">
    <location>
        <begin position="13"/>
        <end position="55"/>
    </location>
</feature>
<accession>A0A2H0YMS4</accession>
<evidence type="ECO:0000313" key="4">
    <source>
        <dbReference type="Proteomes" id="UP000230088"/>
    </source>
</evidence>
<dbReference type="InterPro" id="IPR051719">
    <property type="entry name" value="CASTOR_mTORC1"/>
</dbReference>
<proteinExistence type="predicted"/>
<dbReference type="PANTHER" id="PTHR31131:SF6">
    <property type="entry name" value="CASTOR ACT DOMAIN-CONTAINING PROTEIN"/>
    <property type="match status" value="1"/>
</dbReference>
<dbReference type="PIRSF" id="PIRSF008459">
    <property type="entry name" value="UCP008459"/>
    <property type="match status" value="1"/>
</dbReference>
<gene>
    <name evidence="3" type="ORF">COT33_00130</name>
</gene>
<reference evidence="4" key="1">
    <citation type="submission" date="2017-09" db="EMBL/GenBank/DDBJ databases">
        <title>Depth-based differentiation of microbial function through sediment-hosted aquifers and enrichment of novel symbionts in the deep terrestrial subsurface.</title>
        <authorList>
            <person name="Probst A.J."/>
            <person name="Ladd B."/>
            <person name="Jarett J.K."/>
            <person name="Geller-Mcgrath D.E."/>
            <person name="Sieber C.M.K."/>
            <person name="Emerson J.B."/>
            <person name="Anantharaman K."/>
            <person name="Thomas B.C."/>
            <person name="Malmstrom R."/>
            <person name="Stieglmeier M."/>
            <person name="Klingl A."/>
            <person name="Woyke T."/>
            <person name="Ryan C.M."/>
            <person name="Banfield J.F."/>
        </authorList>
    </citation>
    <scope>NUCLEOTIDE SEQUENCE [LARGE SCALE GENOMIC DNA]</scope>
</reference>
<evidence type="ECO:0000259" key="1">
    <source>
        <dbReference type="Pfam" id="PF13840"/>
    </source>
</evidence>
<dbReference type="SUPFAM" id="SSF55021">
    <property type="entry name" value="ACT-like"/>
    <property type="match status" value="2"/>
</dbReference>
<comment type="caution">
    <text evidence="3">The sequence shown here is derived from an EMBL/GenBank/DDBJ whole genome shotgun (WGS) entry which is preliminary data.</text>
</comment>
<dbReference type="Pfam" id="PF13840">
    <property type="entry name" value="ACT_7"/>
    <property type="match status" value="1"/>
</dbReference>
<dbReference type="EMBL" id="PEYD01000003">
    <property type="protein sequence ID" value="PIS39788.1"/>
    <property type="molecule type" value="Genomic_DNA"/>
</dbReference>
<sequence>MTPKKLTLSILPEKFGICHFNKNSRIPAWALEGDFFSITRTNHELSIVYPQDKIPGGVLFEKDWRVFRLEGVVDGVYAVGIIASLSKPLADNGISIFNISTYETNYILVEEKNLQKAKKILGKFCNVKK</sequence>
<dbReference type="PANTHER" id="PTHR31131">
    <property type="entry name" value="CHROMOSOME 1, WHOLE GENOME SHOTGUN SEQUENCE"/>
    <property type="match status" value="1"/>
</dbReference>
<evidence type="ECO:0000259" key="2">
    <source>
        <dbReference type="Pfam" id="PF21631"/>
    </source>
</evidence>
<feature type="domain" description="CASTOR ACT" evidence="1">
    <location>
        <begin position="61"/>
        <end position="121"/>
    </location>
</feature>
<name>A0A2H0YMS4_9BACT</name>
<organism evidence="3 4">
    <name type="scientific">Candidatus Nealsonbacteria bacterium CG08_land_8_20_14_0_20_38_20</name>
    <dbReference type="NCBI Taxonomy" id="1974705"/>
    <lineage>
        <taxon>Bacteria</taxon>
        <taxon>Candidatus Nealsoniibacteriota</taxon>
    </lineage>
</organism>
<dbReference type="Proteomes" id="UP000230088">
    <property type="component" value="Unassembled WGS sequence"/>
</dbReference>
<dbReference type="Gene3D" id="3.30.2130.10">
    <property type="entry name" value="VC0802-like"/>
    <property type="match status" value="1"/>
</dbReference>
<protein>
    <submittedName>
        <fullName evidence="3">ACT domain-containing protein</fullName>
    </submittedName>
</protein>
<dbReference type="InterPro" id="IPR049447">
    <property type="entry name" value="A9CJY8-like_N"/>
</dbReference>
<dbReference type="AlphaFoldDB" id="A0A2H0YMS4"/>